<keyword evidence="1" id="KW-0472">Membrane</keyword>
<proteinExistence type="predicted"/>
<gene>
    <name evidence="2" type="ORF">EGC82_13625</name>
</gene>
<evidence type="ECO:0000256" key="1">
    <source>
        <dbReference type="SAM" id="Phobius"/>
    </source>
</evidence>
<organism evidence="2 3">
    <name type="scientific">Shewanella livingstonensis</name>
    <dbReference type="NCBI Taxonomy" id="150120"/>
    <lineage>
        <taxon>Bacteria</taxon>
        <taxon>Pseudomonadati</taxon>
        <taxon>Pseudomonadota</taxon>
        <taxon>Gammaproteobacteria</taxon>
        <taxon>Alteromonadales</taxon>
        <taxon>Shewanellaceae</taxon>
        <taxon>Shewanella</taxon>
    </lineage>
</organism>
<sequence>MSFWTKPRFTGQRSKKAFKWLFILLHFVGGFFVLWLAYYYLQLLLEGPLSDNLLIKTLLETSYLVAGVAWGNIGWDRLNAITPETSASDIVKNIIFTTAPISIVVPGILLVSELVFRVSEGGWSWAWYHFSVSTIWGMVVLTSFIFAYGKYVTSKSSSQAAPAGTR</sequence>
<reference evidence="3" key="1">
    <citation type="submission" date="2018-11" db="EMBL/GenBank/DDBJ databases">
        <title>Shewanella sp. M2.</title>
        <authorList>
            <person name="Hwang Y.J."/>
            <person name="Hwang C.Y."/>
        </authorList>
    </citation>
    <scope>NUCLEOTIDE SEQUENCE [LARGE SCALE GENOMIC DNA]</scope>
    <source>
        <strain evidence="3">LMG 19866</strain>
    </source>
</reference>
<keyword evidence="1" id="KW-0812">Transmembrane</keyword>
<feature type="transmembrane region" description="Helical" evidence="1">
    <location>
        <begin position="127"/>
        <end position="148"/>
    </location>
</feature>
<evidence type="ECO:0000313" key="2">
    <source>
        <dbReference type="EMBL" id="AZG73708.1"/>
    </source>
</evidence>
<evidence type="ECO:0000313" key="3">
    <source>
        <dbReference type="Proteomes" id="UP000278035"/>
    </source>
</evidence>
<feature type="transmembrane region" description="Helical" evidence="1">
    <location>
        <begin position="94"/>
        <end position="115"/>
    </location>
</feature>
<feature type="transmembrane region" description="Helical" evidence="1">
    <location>
        <begin position="20"/>
        <end position="41"/>
    </location>
</feature>
<protein>
    <submittedName>
        <fullName evidence="2">Uncharacterized protein</fullName>
    </submittedName>
</protein>
<keyword evidence="3" id="KW-1185">Reference proteome</keyword>
<name>A0A3G8LYD3_9GAMM</name>
<dbReference type="RefSeq" id="WP_124731245.1">
    <property type="nucleotide sequence ID" value="NZ_CBCSKC010000004.1"/>
</dbReference>
<dbReference type="Proteomes" id="UP000278035">
    <property type="component" value="Chromosome"/>
</dbReference>
<keyword evidence="1" id="KW-1133">Transmembrane helix</keyword>
<accession>A0A3G8LYD3</accession>
<dbReference type="EMBL" id="CP034015">
    <property type="protein sequence ID" value="AZG73708.1"/>
    <property type="molecule type" value="Genomic_DNA"/>
</dbReference>
<dbReference type="KEGG" id="slj:EGC82_13625"/>
<feature type="transmembrane region" description="Helical" evidence="1">
    <location>
        <begin position="53"/>
        <end position="73"/>
    </location>
</feature>
<dbReference type="AlphaFoldDB" id="A0A3G8LYD3"/>